<dbReference type="PANTHER" id="PTHR21505">
    <property type="entry name" value="MADF DOMAIN-CONTAINING PROTEIN-RELATED"/>
    <property type="match status" value="1"/>
</dbReference>
<evidence type="ECO:0000313" key="4">
    <source>
        <dbReference type="Proteomes" id="UP000325440"/>
    </source>
</evidence>
<organism evidence="3 4">
    <name type="scientific">Cinara cedri</name>
    <dbReference type="NCBI Taxonomy" id="506608"/>
    <lineage>
        <taxon>Eukaryota</taxon>
        <taxon>Metazoa</taxon>
        <taxon>Ecdysozoa</taxon>
        <taxon>Arthropoda</taxon>
        <taxon>Hexapoda</taxon>
        <taxon>Insecta</taxon>
        <taxon>Pterygota</taxon>
        <taxon>Neoptera</taxon>
        <taxon>Paraneoptera</taxon>
        <taxon>Hemiptera</taxon>
        <taxon>Sternorrhyncha</taxon>
        <taxon>Aphidomorpha</taxon>
        <taxon>Aphidoidea</taxon>
        <taxon>Aphididae</taxon>
        <taxon>Lachninae</taxon>
        <taxon>Cinara</taxon>
    </lineage>
</organism>
<evidence type="ECO:0000259" key="2">
    <source>
        <dbReference type="PROSITE" id="PS51029"/>
    </source>
</evidence>
<evidence type="ECO:0000256" key="1">
    <source>
        <dbReference type="SAM" id="MobiDB-lite"/>
    </source>
</evidence>
<dbReference type="AlphaFoldDB" id="A0A5E4M231"/>
<dbReference type="Pfam" id="PF10545">
    <property type="entry name" value="MADF_DNA_bdg"/>
    <property type="match status" value="1"/>
</dbReference>
<gene>
    <name evidence="3" type="ORF">CINCED_3A002031</name>
</gene>
<dbReference type="OrthoDB" id="6615607at2759"/>
<protein>
    <submittedName>
        <fullName evidence="3">MADF domain</fullName>
    </submittedName>
</protein>
<sequence>MNWSDEQTISFIEMYRDRSLLWDPTNSLYKNKNRRHDGLMEIAISFGMEKFDVEKKTKNLQSQFAREKKKEKESGGDEPVGFSRLQL</sequence>
<name>A0A5E4M231_9HEMI</name>
<evidence type="ECO:0000313" key="3">
    <source>
        <dbReference type="EMBL" id="VVC25889.1"/>
    </source>
</evidence>
<dbReference type="EMBL" id="CABPRJ010000022">
    <property type="protein sequence ID" value="VVC25889.1"/>
    <property type="molecule type" value="Genomic_DNA"/>
</dbReference>
<accession>A0A5E4M231</accession>
<feature type="region of interest" description="Disordered" evidence="1">
    <location>
        <begin position="63"/>
        <end position="87"/>
    </location>
</feature>
<feature type="compositionally biased region" description="Basic and acidic residues" evidence="1">
    <location>
        <begin position="65"/>
        <end position="75"/>
    </location>
</feature>
<feature type="domain" description="MADF" evidence="2">
    <location>
        <begin position="10"/>
        <end position="87"/>
    </location>
</feature>
<reference evidence="3 4" key="1">
    <citation type="submission" date="2019-08" db="EMBL/GenBank/DDBJ databases">
        <authorList>
            <person name="Alioto T."/>
            <person name="Alioto T."/>
            <person name="Gomez Garrido J."/>
        </authorList>
    </citation>
    <scope>NUCLEOTIDE SEQUENCE [LARGE SCALE GENOMIC DNA]</scope>
</reference>
<keyword evidence="4" id="KW-1185">Reference proteome</keyword>
<proteinExistence type="predicted"/>
<dbReference type="Proteomes" id="UP000325440">
    <property type="component" value="Unassembled WGS sequence"/>
</dbReference>
<dbReference type="InterPro" id="IPR006578">
    <property type="entry name" value="MADF-dom"/>
</dbReference>
<dbReference type="PANTHER" id="PTHR21505:SF15">
    <property type="entry name" value="RE18252P"/>
    <property type="match status" value="1"/>
</dbReference>
<dbReference type="PROSITE" id="PS51029">
    <property type="entry name" value="MADF"/>
    <property type="match status" value="1"/>
</dbReference>